<evidence type="ECO:0000313" key="1">
    <source>
        <dbReference type="EMBL" id="TWW59280.1"/>
    </source>
</evidence>
<name>A0A5C6N0T3_9TELE</name>
<keyword evidence="2" id="KW-1185">Reference proteome</keyword>
<gene>
    <name evidence="1" type="ORF">D4764_06G0008100</name>
</gene>
<evidence type="ECO:0000313" key="2">
    <source>
        <dbReference type="Proteomes" id="UP000324091"/>
    </source>
</evidence>
<organism evidence="1 2">
    <name type="scientific">Takifugu flavidus</name>
    <name type="common">sansaifugu</name>
    <dbReference type="NCBI Taxonomy" id="433684"/>
    <lineage>
        <taxon>Eukaryota</taxon>
        <taxon>Metazoa</taxon>
        <taxon>Chordata</taxon>
        <taxon>Craniata</taxon>
        <taxon>Vertebrata</taxon>
        <taxon>Euteleostomi</taxon>
        <taxon>Actinopterygii</taxon>
        <taxon>Neopterygii</taxon>
        <taxon>Teleostei</taxon>
        <taxon>Neoteleostei</taxon>
        <taxon>Acanthomorphata</taxon>
        <taxon>Eupercaria</taxon>
        <taxon>Tetraodontiformes</taxon>
        <taxon>Tetradontoidea</taxon>
        <taxon>Tetraodontidae</taxon>
        <taxon>Takifugu</taxon>
    </lineage>
</organism>
<proteinExistence type="predicted"/>
<dbReference type="AlphaFoldDB" id="A0A5C6N0T3"/>
<dbReference type="Proteomes" id="UP000324091">
    <property type="component" value="Chromosome 6"/>
</dbReference>
<evidence type="ECO:0008006" key="3">
    <source>
        <dbReference type="Google" id="ProtNLM"/>
    </source>
</evidence>
<accession>A0A5C6N0T3</accession>
<sequence>MFLRAVVVDTTLQHLVDIGAVPLDSQTGVVVPLFKKGDQRSNLGFRRNNVVFVLAVERWTSSTPSAGSSRVRGVGAQPVHMCFVDLEKAFDCVPRGVLWGVLLASSARDLQLPLDWFAAEYEAAGMRISISKVECLLWVMADILP</sequence>
<reference evidence="1 2" key="1">
    <citation type="submission" date="2019-04" db="EMBL/GenBank/DDBJ databases">
        <title>Chromosome genome assembly for Takifugu flavidus.</title>
        <authorList>
            <person name="Xiao S."/>
        </authorList>
    </citation>
    <scope>NUCLEOTIDE SEQUENCE [LARGE SCALE GENOMIC DNA]</scope>
    <source>
        <strain evidence="1">HTHZ2018</strain>
        <tissue evidence="1">Muscle</tissue>
    </source>
</reference>
<protein>
    <recommendedName>
        <fullName evidence="3">Reverse transcriptase domain-containing protein</fullName>
    </recommendedName>
</protein>
<comment type="caution">
    <text evidence="1">The sequence shown here is derived from an EMBL/GenBank/DDBJ whole genome shotgun (WGS) entry which is preliminary data.</text>
</comment>
<dbReference type="EMBL" id="RHFK02000019">
    <property type="protein sequence ID" value="TWW59280.1"/>
    <property type="molecule type" value="Genomic_DNA"/>
</dbReference>